<dbReference type="Pfam" id="PF12161">
    <property type="entry name" value="HsdM_N"/>
    <property type="match status" value="1"/>
</dbReference>
<dbReference type="PANTHER" id="PTHR42933">
    <property type="entry name" value="SLR6095 PROTEIN"/>
    <property type="match status" value="1"/>
</dbReference>
<dbReference type="PANTHER" id="PTHR42933:SF3">
    <property type="entry name" value="TYPE I RESTRICTION ENZYME MJAVIII METHYLASE SUBUNIT"/>
    <property type="match status" value="1"/>
</dbReference>
<dbReference type="InterPro" id="IPR038333">
    <property type="entry name" value="T1MK-like_N_sf"/>
</dbReference>
<comment type="catalytic activity">
    <reaction evidence="7">
        <text>a 2'-deoxyadenosine in DNA + S-adenosyl-L-methionine = an N(6)-methyl-2'-deoxyadenosine in DNA + S-adenosyl-L-homocysteine + H(+)</text>
        <dbReference type="Rhea" id="RHEA:15197"/>
        <dbReference type="Rhea" id="RHEA-COMP:12418"/>
        <dbReference type="Rhea" id="RHEA-COMP:12419"/>
        <dbReference type="ChEBI" id="CHEBI:15378"/>
        <dbReference type="ChEBI" id="CHEBI:57856"/>
        <dbReference type="ChEBI" id="CHEBI:59789"/>
        <dbReference type="ChEBI" id="CHEBI:90615"/>
        <dbReference type="ChEBI" id="CHEBI:90616"/>
        <dbReference type="EC" id="2.1.1.72"/>
    </reaction>
</comment>
<dbReference type="RefSeq" id="WP_002796401.1">
    <property type="nucleotide sequence ID" value="NZ_HE973753.1"/>
</dbReference>
<evidence type="ECO:0000313" key="11">
    <source>
        <dbReference type="Proteomes" id="UP000004775"/>
    </source>
</evidence>
<dbReference type="GO" id="GO:0008170">
    <property type="term" value="F:N-methyltransferase activity"/>
    <property type="evidence" value="ECO:0007669"/>
    <property type="project" value="InterPro"/>
</dbReference>
<proteinExistence type="inferred from homology"/>
<dbReference type="InterPro" id="IPR003356">
    <property type="entry name" value="DNA_methylase_A-5"/>
</dbReference>
<evidence type="ECO:0000256" key="6">
    <source>
        <dbReference type="ARBA" id="ARBA00022747"/>
    </source>
</evidence>
<evidence type="ECO:0000256" key="3">
    <source>
        <dbReference type="ARBA" id="ARBA00022603"/>
    </source>
</evidence>
<dbReference type="EC" id="2.1.1.72" evidence="2"/>
<evidence type="ECO:0000256" key="5">
    <source>
        <dbReference type="ARBA" id="ARBA00022691"/>
    </source>
</evidence>
<evidence type="ECO:0000259" key="8">
    <source>
        <dbReference type="Pfam" id="PF02384"/>
    </source>
</evidence>
<name>I4HMQ0_MICAE</name>
<comment type="caution">
    <text evidence="10">The sequence shown here is derived from an EMBL/GenBank/DDBJ whole genome shotgun (WGS) entry which is preliminary data.</text>
</comment>
<evidence type="ECO:0000256" key="4">
    <source>
        <dbReference type="ARBA" id="ARBA00022679"/>
    </source>
</evidence>
<reference evidence="10 11" key="1">
    <citation type="submission" date="2012-04" db="EMBL/GenBank/DDBJ databases">
        <authorList>
            <person name="Genoscope - CEA"/>
        </authorList>
    </citation>
    <scope>NUCLEOTIDE SEQUENCE [LARGE SCALE GENOMIC DNA]</scope>
    <source>
        <strain evidence="10 11">9809</strain>
    </source>
</reference>
<dbReference type="GO" id="GO:0009007">
    <property type="term" value="F:site-specific DNA-methyltransferase (adenine-specific) activity"/>
    <property type="evidence" value="ECO:0007669"/>
    <property type="project" value="UniProtKB-EC"/>
</dbReference>
<keyword evidence="6" id="KW-0680">Restriction system</keyword>
<organism evidence="10 11">
    <name type="scientific">Microcystis aeruginosa PCC 9809</name>
    <dbReference type="NCBI Taxonomy" id="1160285"/>
    <lineage>
        <taxon>Bacteria</taxon>
        <taxon>Bacillati</taxon>
        <taxon>Cyanobacteriota</taxon>
        <taxon>Cyanophyceae</taxon>
        <taxon>Oscillatoriophycideae</taxon>
        <taxon>Chroococcales</taxon>
        <taxon>Microcystaceae</taxon>
        <taxon>Microcystis</taxon>
    </lineage>
</organism>
<dbReference type="Proteomes" id="UP000004775">
    <property type="component" value="Unassembled WGS sequence"/>
</dbReference>
<dbReference type="EMBL" id="CAIO01000143">
    <property type="protein sequence ID" value="CCI23324.1"/>
    <property type="molecule type" value="Genomic_DNA"/>
</dbReference>
<dbReference type="GO" id="GO:0032259">
    <property type="term" value="P:methylation"/>
    <property type="evidence" value="ECO:0007669"/>
    <property type="project" value="UniProtKB-KW"/>
</dbReference>
<gene>
    <name evidence="10" type="ORF">MICAH_2270004</name>
</gene>
<evidence type="ECO:0000259" key="9">
    <source>
        <dbReference type="Pfam" id="PF12161"/>
    </source>
</evidence>
<evidence type="ECO:0000256" key="1">
    <source>
        <dbReference type="ARBA" id="ARBA00006594"/>
    </source>
</evidence>
<accession>I4HMQ0</accession>
<feature type="domain" description="DNA methylase adenine-specific" evidence="8">
    <location>
        <begin position="140"/>
        <end position="210"/>
    </location>
</feature>
<dbReference type="SUPFAM" id="SSF53335">
    <property type="entry name" value="S-adenosyl-L-methionine-dependent methyltransferases"/>
    <property type="match status" value="1"/>
</dbReference>
<keyword evidence="5" id="KW-0949">S-adenosyl-L-methionine</keyword>
<dbReference type="Pfam" id="PF02384">
    <property type="entry name" value="N6_Mtase"/>
    <property type="match status" value="1"/>
</dbReference>
<protein>
    <recommendedName>
        <fullName evidence="2">site-specific DNA-methyltransferase (adenine-specific)</fullName>
        <ecNumber evidence="2">2.1.1.72</ecNumber>
    </recommendedName>
</protein>
<keyword evidence="3" id="KW-0489">Methyltransferase</keyword>
<dbReference type="InterPro" id="IPR022749">
    <property type="entry name" value="D12N6_MeTrfase_N"/>
</dbReference>
<keyword evidence="4" id="KW-0808">Transferase</keyword>
<evidence type="ECO:0000313" key="10">
    <source>
        <dbReference type="EMBL" id="CCI23324.1"/>
    </source>
</evidence>
<dbReference type="GO" id="GO:0009307">
    <property type="term" value="P:DNA restriction-modification system"/>
    <property type="evidence" value="ECO:0007669"/>
    <property type="project" value="UniProtKB-KW"/>
</dbReference>
<dbReference type="GO" id="GO:0003677">
    <property type="term" value="F:DNA binding"/>
    <property type="evidence" value="ECO:0007669"/>
    <property type="project" value="InterPro"/>
</dbReference>
<dbReference type="PRINTS" id="PR00507">
    <property type="entry name" value="N12N6MTFRASE"/>
</dbReference>
<dbReference type="InterPro" id="IPR051537">
    <property type="entry name" value="DNA_Adenine_Mtase"/>
</dbReference>
<dbReference type="Gene3D" id="3.40.50.150">
    <property type="entry name" value="Vaccinia Virus protein VP39"/>
    <property type="match status" value="1"/>
</dbReference>
<sequence length="245" mass="27921">MITGELKSKIDKLWTTFWNNGISNPLSVIEQISYLLFIKRLDDLELAKERRAQRLGENLENPTFTPSQQHIRWSRFKNIDDAETMLQIVRDEAFPFIKDMGQFSKGSTYAKHMKDAVFLIASPALLGTVIEQIEKIPMEDRDTKGDLYEYMLSKLSTAGTNGQFRTPRHIIKMMVELLAPGPREVICDPACGTGGFLVAAAEYVRELKDSEGGRLLHERGNLEHFNNQMFHGFDFDATMLGTSRE</sequence>
<evidence type="ECO:0000256" key="7">
    <source>
        <dbReference type="ARBA" id="ARBA00047942"/>
    </source>
</evidence>
<dbReference type="Gene3D" id="1.20.1260.30">
    <property type="match status" value="1"/>
</dbReference>
<evidence type="ECO:0000256" key="2">
    <source>
        <dbReference type="ARBA" id="ARBA00011900"/>
    </source>
</evidence>
<comment type="similarity">
    <text evidence="1">Belongs to the N(4)/N(6)-methyltransferase family.</text>
</comment>
<dbReference type="HOGENOM" id="CLU_018284_0_0_3"/>
<dbReference type="InterPro" id="IPR029063">
    <property type="entry name" value="SAM-dependent_MTases_sf"/>
</dbReference>
<feature type="domain" description="N6 adenine-specific DNA methyltransferase N-terminal" evidence="9">
    <location>
        <begin position="6"/>
        <end position="133"/>
    </location>
</feature>
<dbReference type="AlphaFoldDB" id="I4HMQ0"/>